<organism evidence="2 3">
    <name type="scientific">Haloglomus irregulare</name>
    <dbReference type="NCBI Taxonomy" id="2234134"/>
    <lineage>
        <taxon>Archaea</taxon>
        <taxon>Methanobacteriati</taxon>
        <taxon>Methanobacteriota</taxon>
        <taxon>Stenosarchaea group</taxon>
        <taxon>Halobacteria</taxon>
        <taxon>Halobacteriales</taxon>
        <taxon>Natronomonadaceae</taxon>
        <taxon>Haloglomus</taxon>
    </lineage>
</organism>
<protein>
    <submittedName>
        <fullName evidence="2">Uncharacterized protein</fullName>
    </submittedName>
</protein>
<accession>A0A554NAQ4</accession>
<comment type="caution">
    <text evidence="2">The sequence shown here is derived from an EMBL/GenBank/DDBJ whole genome shotgun (WGS) entry which is preliminary data.</text>
</comment>
<keyword evidence="3" id="KW-1185">Reference proteome</keyword>
<dbReference type="EMBL" id="QMDX01000004">
    <property type="protein sequence ID" value="TSD14435.1"/>
    <property type="molecule type" value="Genomic_DNA"/>
</dbReference>
<dbReference type="OrthoDB" id="209683at2157"/>
<name>A0A554NAQ4_9EURY</name>
<evidence type="ECO:0000256" key="1">
    <source>
        <dbReference type="SAM" id="MobiDB-lite"/>
    </source>
</evidence>
<feature type="region of interest" description="Disordered" evidence="1">
    <location>
        <begin position="1"/>
        <end position="37"/>
    </location>
</feature>
<dbReference type="AlphaFoldDB" id="A0A554NAQ4"/>
<evidence type="ECO:0000313" key="3">
    <source>
        <dbReference type="Proteomes" id="UP000319894"/>
    </source>
</evidence>
<evidence type="ECO:0000313" key="2">
    <source>
        <dbReference type="EMBL" id="TSD14435.1"/>
    </source>
</evidence>
<gene>
    <name evidence="2" type="ORF">DP107_08365</name>
</gene>
<dbReference type="Proteomes" id="UP000319894">
    <property type="component" value="Unassembled WGS sequence"/>
</dbReference>
<reference evidence="2 3" key="1">
    <citation type="submission" date="2018-06" db="EMBL/GenBank/DDBJ databases">
        <title>Natronomonas sp. F16-60 a new haloarchaeon isolated from a solar saltern of Isla Cristina, Huelva, Spain.</title>
        <authorList>
            <person name="Duran-Viseras A."/>
            <person name="Sanchez-Porro C."/>
            <person name="Ventosa A."/>
        </authorList>
    </citation>
    <scope>NUCLEOTIDE SEQUENCE [LARGE SCALE GENOMIC DNA]</scope>
    <source>
        <strain evidence="2 3">F16-60</strain>
    </source>
</reference>
<sequence length="143" mass="15539">MSFSTAADLRAADDGSDDDGPFTDLQHPERSFSRAGEMSYEGATVIELRPTAGPTDEAALAALAREVLADGPYRFGDWFDLPLPVFLVHDGRTGDTFRLAVREAVIELHVRSATDAAGLRAFRDRLAASTPAGTDWRVSRRTD</sequence>
<proteinExistence type="predicted"/>
<dbReference type="InParanoid" id="A0A554NAQ4"/>